<feature type="transmembrane region" description="Helical" evidence="1">
    <location>
        <begin position="6"/>
        <end position="25"/>
    </location>
</feature>
<keyword evidence="1" id="KW-0472">Membrane</keyword>
<accession>A0ABU7IPP1</accession>
<gene>
    <name evidence="2" type="ORF">V1I91_02470</name>
</gene>
<evidence type="ECO:0000256" key="1">
    <source>
        <dbReference type="SAM" id="Phobius"/>
    </source>
</evidence>
<keyword evidence="1" id="KW-0812">Transmembrane</keyword>
<dbReference type="RefSeq" id="WP_272649744.1">
    <property type="nucleotide sequence ID" value="NZ_JAZDDG010000001.1"/>
</dbReference>
<evidence type="ECO:0008006" key="4">
    <source>
        <dbReference type="Google" id="ProtNLM"/>
    </source>
</evidence>
<keyword evidence="1" id="KW-1133">Transmembrane helix</keyword>
<evidence type="ECO:0000313" key="2">
    <source>
        <dbReference type="EMBL" id="MEE1974916.1"/>
    </source>
</evidence>
<reference evidence="2 3" key="1">
    <citation type="submission" date="2024-01" db="EMBL/GenBank/DDBJ databases">
        <title>Maribacter spp. originated from different algae showed divergent polysaccharides utilization ability.</title>
        <authorList>
            <person name="Wang H."/>
            <person name="Wu Y."/>
        </authorList>
    </citation>
    <scope>NUCLEOTIDE SEQUENCE [LARGE SCALE GENOMIC DNA]</scope>
    <source>
        <strain evidence="2 3">PR1</strain>
    </source>
</reference>
<sequence>MNTQTIITLLSIVLPIFGLILGYFIKHNIEKKKELISEIAKERRDIYQQYVNLIIGIFANSKTNKNLNQDRLIKDLFEFYKKYVLYASPAVIKAFSNYFQLIYHQDTESGIDIKTNLLHMTKIMAEMRKDLGLNNKGLGKNGEVLMRAILKDYDIMLR</sequence>
<organism evidence="2 3">
    <name type="scientific">Maribacter cobaltidurans</name>
    <dbReference type="NCBI Taxonomy" id="1178778"/>
    <lineage>
        <taxon>Bacteria</taxon>
        <taxon>Pseudomonadati</taxon>
        <taxon>Bacteroidota</taxon>
        <taxon>Flavobacteriia</taxon>
        <taxon>Flavobacteriales</taxon>
        <taxon>Flavobacteriaceae</taxon>
        <taxon>Maribacter</taxon>
    </lineage>
</organism>
<dbReference type="Proteomes" id="UP001356308">
    <property type="component" value="Unassembled WGS sequence"/>
</dbReference>
<comment type="caution">
    <text evidence="2">The sequence shown here is derived from an EMBL/GenBank/DDBJ whole genome shotgun (WGS) entry which is preliminary data.</text>
</comment>
<keyword evidence="3" id="KW-1185">Reference proteome</keyword>
<dbReference type="EMBL" id="JAZDDG010000001">
    <property type="protein sequence ID" value="MEE1974916.1"/>
    <property type="molecule type" value="Genomic_DNA"/>
</dbReference>
<proteinExistence type="predicted"/>
<name>A0ABU7IPP1_9FLAO</name>
<evidence type="ECO:0000313" key="3">
    <source>
        <dbReference type="Proteomes" id="UP001356308"/>
    </source>
</evidence>
<protein>
    <recommendedName>
        <fullName evidence="4">DUF4760 domain-containing protein</fullName>
    </recommendedName>
</protein>